<dbReference type="InterPro" id="IPR011009">
    <property type="entry name" value="Kinase-like_dom_sf"/>
</dbReference>
<dbReference type="SUPFAM" id="SSF56112">
    <property type="entry name" value="Protein kinase-like (PK-like)"/>
    <property type="match status" value="2"/>
</dbReference>
<keyword evidence="2" id="KW-0547">Nucleotide-binding</keyword>
<dbReference type="EMBL" id="JBHUEK010000008">
    <property type="protein sequence ID" value="MFD1778235.1"/>
    <property type="molecule type" value="Genomic_DNA"/>
</dbReference>
<sequence length="386" mass="44686">MKDFTSITVTKGEKLLEINNPTAYPLIGKGSQGAVFKLSDDKCVKIYADPLQAKMEQEALKASKKNPFMPNVYDTGKNYIVMEYLNGPTLKEYLLGSMYMPEDITRKLLHLLKEFKKAKFTMVDAPLRHIFIVNNELKVVDHVNAFKRIHPVPIKLIRDLKLLLLKDSFLMQVQKLEPDTYEEWDRFFNKKISIKKMLVMPDKGSSVKVDSSLSQLLIGKGHQGAVYRLSEDSCVKVYGKLPHAKQEQEVLLSCQHLSFIPKVHEAKKNYVVMEYLSGPDLNTYLKKQSKLPEEVTRQLLDILKTMKKEGFKQIDTPLRHVIITKDGFKMVDHVYSFTREQSRPLELFKDLRERGFFESFLNQVKSFDPKTYDEWTKTPIPLTEEG</sequence>
<protein>
    <recommendedName>
        <fullName evidence="7">Serine/threonine protein kinase</fullName>
    </recommendedName>
</protein>
<dbReference type="Gene3D" id="1.10.510.10">
    <property type="entry name" value="Transferase(Phosphotransferase) domain 1"/>
    <property type="match status" value="2"/>
</dbReference>
<keyword evidence="3" id="KW-0418">Kinase</keyword>
<evidence type="ECO:0000256" key="3">
    <source>
        <dbReference type="ARBA" id="ARBA00022777"/>
    </source>
</evidence>
<reference evidence="6" key="1">
    <citation type="journal article" date="2019" name="Int. J. Syst. Evol. Microbiol.">
        <title>The Global Catalogue of Microorganisms (GCM) 10K type strain sequencing project: providing services to taxonomists for standard genome sequencing and annotation.</title>
        <authorList>
            <consortium name="The Broad Institute Genomics Platform"/>
            <consortium name="The Broad Institute Genome Sequencing Center for Infectious Disease"/>
            <person name="Wu L."/>
            <person name="Ma J."/>
        </authorList>
    </citation>
    <scope>NUCLEOTIDE SEQUENCE [LARGE SCALE GENOMIC DNA]</scope>
    <source>
        <strain evidence="6">CCUG 15531</strain>
    </source>
</reference>
<name>A0ABW4MPA5_9BACI</name>
<gene>
    <name evidence="5" type="ORF">ACFSFW_06105</name>
</gene>
<evidence type="ECO:0008006" key="7">
    <source>
        <dbReference type="Google" id="ProtNLM"/>
    </source>
</evidence>
<dbReference type="Proteomes" id="UP001597227">
    <property type="component" value="Unassembled WGS sequence"/>
</dbReference>
<proteinExistence type="predicted"/>
<evidence type="ECO:0000256" key="1">
    <source>
        <dbReference type="ARBA" id="ARBA00022679"/>
    </source>
</evidence>
<comment type="caution">
    <text evidence="5">The sequence shown here is derived from an EMBL/GenBank/DDBJ whole genome shotgun (WGS) entry which is preliminary data.</text>
</comment>
<evidence type="ECO:0000256" key="4">
    <source>
        <dbReference type="ARBA" id="ARBA00022840"/>
    </source>
</evidence>
<dbReference type="PANTHER" id="PTHR24348">
    <property type="entry name" value="SERINE/THREONINE-PROTEIN KINASE UNC-51-RELATED"/>
    <property type="match status" value="1"/>
</dbReference>
<evidence type="ECO:0000256" key="2">
    <source>
        <dbReference type="ARBA" id="ARBA00022741"/>
    </source>
</evidence>
<organism evidence="5 6">
    <name type="scientific">Fredinandcohnia salidurans</name>
    <dbReference type="NCBI Taxonomy" id="2595041"/>
    <lineage>
        <taxon>Bacteria</taxon>
        <taxon>Bacillati</taxon>
        <taxon>Bacillota</taxon>
        <taxon>Bacilli</taxon>
        <taxon>Bacillales</taxon>
        <taxon>Bacillaceae</taxon>
        <taxon>Fredinandcohnia</taxon>
    </lineage>
</organism>
<evidence type="ECO:0000313" key="6">
    <source>
        <dbReference type="Proteomes" id="UP001597227"/>
    </source>
</evidence>
<evidence type="ECO:0000313" key="5">
    <source>
        <dbReference type="EMBL" id="MFD1778235.1"/>
    </source>
</evidence>
<keyword evidence="4" id="KW-0067">ATP-binding</keyword>
<dbReference type="RefSeq" id="WP_388036133.1">
    <property type="nucleotide sequence ID" value="NZ_JBHUEK010000008.1"/>
</dbReference>
<dbReference type="PANTHER" id="PTHR24348:SF22">
    <property type="entry name" value="NON-SPECIFIC SERINE_THREONINE PROTEIN KINASE"/>
    <property type="match status" value="1"/>
</dbReference>
<keyword evidence="6" id="KW-1185">Reference proteome</keyword>
<keyword evidence="1" id="KW-0808">Transferase</keyword>
<dbReference type="InterPro" id="IPR045269">
    <property type="entry name" value="Atg1-like"/>
</dbReference>
<accession>A0ABW4MPA5</accession>